<accession>A0A0D0AMU4</accession>
<reference evidence="1 2" key="1">
    <citation type="submission" date="2014-04" db="EMBL/GenBank/DDBJ databases">
        <authorList>
            <consortium name="DOE Joint Genome Institute"/>
            <person name="Kuo A."/>
            <person name="Ruytinx J."/>
            <person name="Rineau F."/>
            <person name="Colpaert J."/>
            <person name="Kohler A."/>
            <person name="Nagy L.G."/>
            <person name="Floudas D."/>
            <person name="Copeland A."/>
            <person name="Barry K.W."/>
            <person name="Cichocki N."/>
            <person name="Veneault-Fourrey C."/>
            <person name="LaButti K."/>
            <person name="Lindquist E.A."/>
            <person name="Lipzen A."/>
            <person name="Lundell T."/>
            <person name="Morin E."/>
            <person name="Murat C."/>
            <person name="Sun H."/>
            <person name="Tunlid A."/>
            <person name="Henrissat B."/>
            <person name="Grigoriev I.V."/>
            <person name="Hibbett D.S."/>
            <person name="Martin F."/>
            <person name="Nordberg H.P."/>
            <person name="Cantor M.N."/>
            <person name="Hua S.X."/>
        </authorList>
    </citation>
    <scope>NUCLEOTIDE SEQUENCE [LARGE SCALE GENOMIC DNA]</scope>
    <source>
        <strain evidence="1 2">UH-Slu-Lm8-n1</strain>
    </source>
</reference>
<gene>
    <name evidence="1" type="ORF">CY34DRAFT_95957</name>
</gene>
<evidence type="ECO:0000313" key="1">
    <source>
        <dbReference type="EMBL" id="KIK35502.1"/>
    </source>
</evidence>
<protein>
    <submittedName>
        <fullName evidence="1">Uncharacterized protein</fullName>
    </submittedName>
</protein>
<dbReference type="HOGENOM" id="CLU_116409_0_0_1"/>
<dbReference type="AlphaFoldDB" id="A0A0D0AMU4"/>
<sequence length="132" mass="15635">MAHTVNVNPADDEELDDDPGAYIIQFGEHIGERLDSIPTGYRLWATGADCQHFRWYAEFKEANDRYEEQLLLQTPGAYTLSFGKHKNERLDEVPEDYIWSVIHPEFSNNIWYHRFKDLVQRYEAHLATHRRP</sequence>
<name>A0A0D0AMU4_9AGAM</name>
<dbReference type="OrthoDB" id="2677624at2759"/>
<dbReference type="InParanoid" id="A0A0D0AMU4"/>
<dbReference type="EMBL" id="KN835617">
    <property type="protein sequence ID" value="KIK35502.1"/>
    <property type="molecule type" value="Genomic_DNA"/>
</dbReference>
<organism evidence="1 2">
    <name type="scientific">Suillus luteus UH-Slu-Lm8-n1</name>
    <dbReference type="NCBI Taxonomy" id="930992"/>
    <lineage>
        <taxon>Eukaryota</taxon>
        <taxon>Fungi</taxon>
        <taxon>Dikarya</taxon>
        <taxon>Basidiomycota</taxon>
        <taxon>Agaricomycotina</taxon>
        <taxon>Agaricomycetes</taxon>
        <taxon>Agaricomycetidae</taxon>
        <taxon>Boletales</taxon>
        <taxon>Suillineae</taxon>
        <taxon>Suillaceae</taxon>
        <taxon>Suillus</taxon>
    </lineage>
</organism>
<evidence type="ECO:0000313" key="2">
    <source>
        <dbReference type="Proteomes" id="UP000054485"/>
    </source>
</evidence>
<proteinExistence type="predicted"/>
<feature type="non-terminal residue" evidence="1">
    <location>
        <position position="132"/>
    </location>
</feature>
<keyword evidence="2" id="KW-1185">Reference proteome</keyword>
<reference evidence="2" key="2">
    <citation type="submission" date="2015-01" db="EMBL/GenBank/DDBJ databases">
        <title>Evolutionary Origins and Diversification of the Mycorrhizal Mutualists.</title>
        <authorList>
            <consortium name="DOE Joint Genome Institute"/>
            <consortium name="Mycorrhizal Genomics Consortium"/>
            <person name="Kohler A."/>
            <person name="Kuo A."/>
            <person name="Nagy L.G."/>
            <person name="Floudas D."/>
            <person name="Copeland A."/>
            <person name="Barry K.W."/>
            <person name="Cichocki N."/>
            <person name="Veneault-Fourrey C."/>
            <person name="LaButti K."/>
            <person name="Lindquist E.A."/>
            <person name="Lipzen A."/>
            <person name="Lundell T."/>
            <person name="Morin E."/>
            <person name="Murat C."/>
            <person name="Riley R."/>
            <person name="Ohm R."/>
            <person name="Sun H."/>
            <person name="Tunlid A."/>
            <person name="Henrissat B."/>
            <person name="Grigoriev I.V."/>
            <person name="Hibbett D.S."/>
            <person name="Martin F."/>
        </authorList>
    </citation>
    <scope>NUCLEOTIDE SEQUENCE [LARGE SCALE GENOMIC DNA]</scope>
    <source>
        <strain evidence="2">UH-Slu-Lm8-n1</strain>
    </source>
</reference>
<dbReference type="Proteomes" id="UP000054485">
    <property type="component" value="Unassembled WGS sequence"/>
</dbReference>